<dbReference type="EMBL" id="VEWK01000001">
    <property type="protein sequence ID" value="TNV15188.1"/>
    <property type="molecule type" value="Genomic_DNA"/>
</dbReference>
<dbReference type="RefSeq" id="WP_140018828.1">
    <property type="nucleotide sequence ID" value="NZ_JACIEX010000001.1"/>
</dbReference>
<dbReference type="OrthoDB" id="7223978at2"/>
<feature type="region of interest" description="Disordered" evidence="1">
    <location>
        <begin position="174"/>
        <end position="202"/>
    </location>
</feature>
<organism evidence="3 4">
    <name type="scientific">Brucella pecoris</name>
    <dbReference type="NCBI Taxonomy" id="867683"/>
    <lineage>
        <taxon>Bacteria</taxon>
        <taxon>Pseudomonadati</taxon>
        <taxon>Pseudomonadota</taxon>
        <taxon>Alphaproteobacteria</taxon>
        <taxon>Hyphomicrobiales</taxon>
        <taxon>Brucellaceae</taxon>
        <taxon>Brucella/Ochrobactrum group</taxon>
        <taxon>Brucella</taxon>
    </lineage>
</organism>
<sequence>MSLKETPVFKSIAQLDPAASKKAGRPIYSDIEVCELHFPGDKQHKPVFPAHSFAGWGEDEYGNQQKLTYALKYNDQYLRFKEGRAQVADGTPLSELPFLTEAKRMELKALKIYTAEQLAGLDGQNLKNLGHGGRALKDQAQAFIETATKSAGSVALAEENAFLRQQIAELKADRAGVAAVEPDDTTEPEQEKPAPDDTEDEEDIFDLMPDEELKAYIKDKSGEGVRGTPKRETLLAMARELDLADEG</sequence>
<evidence type="ECO:0000256" key="1">
    <source>
        <dbReference type="SAM" id="MobiDB-lite"/>
    </source>
</evidence>
<accession>A0A5C5CVB7</accession>
<comment type="caution">
    <text evidence="3">The sequence shown here is derived from an EMBL/GenBank/DDBJ whole genome shotgun (WGS) entry which is preliminary data.</text>
</comment>
<dbReference type="Proteomes" id="UP000553980">
    <property type="component" value="Unassembled WGS sequence"/>
</dbReference>
<reference evidence="2 5" key="3">
    <citation type="submission" date="2020-08" db="EMBL/GenBank/DDBJ databases">
        <title>Genomic Encyclopedia of Type Strains, Phase IV (KMG-IV): sequencing the most valuable type-strain genomes for metagenomic binning, comparative biology and taxonomic classification.</title>
        <authorList>
            <person name="Goeker M."/>
        </authorList>
    </citation>
    <scope>NUCLEOTIDE SEQUENCE [LARGE SCALE GENOMIC DNA]</scope>
    <source>
        <strain evidence="2 5">DSM 23868</strain>
    </source>
</reference>
<dbReference type="EMBL" id="JACIEX010000001">
    <property type="protein sequence ID" value="MBB4092395.1"/>
    <property type="molecule type" value="Genomic_DNA"/>
</dbReference>
<protein>
    <submittedName>
        <fullName evidence="3">Uncharacterized protein</fullName>
    </submittedName>
</protein>
<evidence type="ECO:0000313" key="2">
    <source>
        <dbReference type="EMBL" id="MBB4092395.1"/>
    </source>
</evidence>
<name>A0A5C5CVB7_9HYPH</name>
<dbReference type="AlphaFoldDB" id="A0A5C5CVB7"/>
<dbReference type="Proteomes" id="UP000313390">
    <property type="component" value="Unassembled WGS sequence"/>
</dbReference>
<reference evidence="3" key="2">
    <citation type="submission" date="2019-06" db="EMBL/GenBank/DDBJ databases">
        <authorList>
            <person name="Hu M."/>
        </authorList>
    </citation>
    <scope>NUCLEOTIDE SEQUENCE</scope>
    <source>
        <strain evidence="3">08RB2639</strain>
    </source>
</reference>
<gene>
    <name evidence="3" type="ORF">FIB18_00020</name>
    <name evidence="2" type="ORF">GGQ79_000868</name>
</gene>
<keyword evidence="5" id="KW-1185">Reference proteome</keyword>
<evidence type="ECO:0000313" key="4">
    <source>
        <dbReference type="Proteomes" id="UP000313390"/>
    </source>
</evidence>
<evidence type="ECO:0000313" key="5">
    <source>
        <dbReference type="Proteomes" id="UP000553980"/>
    </source>
</evidence>
<evidence type="ECO:0000313" key="3">
    <source>
        <dbReference type="EMBL" id="TNV15188.1"/>
    </source>
</evidence>
<reference evidence="3 4" key="1">
    <citation type="journal article" date="2011" name="Int. J. Syst. Evol. Microbiol.">
        <title>Ochrobactrum pecoris sp. nov., isolated from farm animals.</title>
        <authorList>
            <person name="Kampfer P."/>
            <person name="Huber B."/>
            <person name="Busse H.J."/>
            <person name="Scholz H.C."/>
            <person name="Tomaso H."/>
            <person name="Hotzel H."/>
            <person name="Melzer F."/>
        </authorList>
    </citation>
    <scope>NUCLEOTIDE SEQUENCE [LARGE SCALE GENOMIC DNA]</scope>
    <source>
        <strain evidence="3 4">08RB2639</strain>
    </source>
</reference>
<proteinExistence type="predicted"/>